<dbReference type="RefSeq" id="XP_020899113.1">
    <property type="nucleotide sequence ID" value="XM_021043454.2"/>
</dbReference>
<feature type="transmembrane region" description="Helical" evidence="7">
    <location>
        <begin position="411"/>
        <end position="430"/>
    </location>
</feature>
<dbReference type="GO" id="GO:0005765">
    <property type="term" value="C:lysosomal membrane"/>
    <property type="evidence" value="ECO:0007669"/>
    <property type="project" value="TreeGrafter"/>
</dbReference>
<organism evidence="10 11">
    <name type="scientific">Exaiptasia diaphana</name>
    <name type="common">Tropical sea anemone</name>
    <name type="synonym">Aiptasia pulchella</name>
    <dbReference type="NCBI Taxonomy" id="2652724"/>
    <lineage>
        <taxon>Eukaryota</taxon>
        <taxon>Metazoa</taxon>
        <taxon>Cnidaria</taxon>
        <taxon>Anthozoa</taxon>
        <taxon>Hexacorallia</taxon>
        <taxon>Actiniaria</taxon>
        <taxon>Aiptasiidae</taxon>
        <taxon>Exaiptasia</taxon>
    </lineage>
</organism>
<evidence type="ECO:0000256" key="8">
    <source>
        <dbReference type="SAM" id="SignalP"/>
    </source>
</evidence>
<keyword evidence="6 7" id="KW-0472">Membrane</keyword>
<feature type="chain" id="PRO_5036881242" description="PA domain-containing protein" evidence="8">
    <location>
        <begin position="21"/>
        <end position="542"/>
    </location>
</feature>
<evidence type="ECO:0000256" key="3">
    <source>
        <dbReference type="ARBA" id="ARBA00022692"/>
    </source>
</evidence>
<dbReference type="InterPro" id="IPR007369">
    <property type="entry name" value="Peptidase_A22B_SPP"/>
</dbReference>
<feature type="transmembrane region" description="Helical" evidence="7">
    <location>
        <begin position="442"/>
        <end position="465"/>
    </location>
</feature>
<keyword evidence="11" id="KW-1185">Reference proteome</keyword>
<evidence type="ECO:0000256" key="6">
    <source>
        <dbReference type="ARBA" id="ARBA00023136"/>
    </source>
</evidence>
<keyword evidence="3 7" id="KW-0812">Transmembrane</keyword>
<feature type="transmembrane region" description="Helical" evidence="7">
    <location>
        <begin position="320"/>
        <end position="337"/>
    </location>
</feature>
<dbReference type="EnsemblMetazoa" id="XM_021043454.2">
    <property type="protein sequence ID" value="XP_020899113.1"/>
    <property type="gene ID" value="LOC110237847"/>
</dbReference>
<evidence type="ECO:0000256" key="1">
    <source>
        <dbReference type="ARBA" id="ARBA00004127"/>
    </source>
</evidence>
<evidence type="ECO:0000313" key="11">
    <source>
        <dbReference type="Proteomes" id="UP000887567"/>
    </source>
</evidence>
<feature type="transmembrane region" description="Helical" evidence="7">
    <location>
        <begin position="471"/>
        <end position="489"/>
    </location>
</feature>
<evidence type="ECO:0000256" key="2">
    <source>
        <dbReference type="ARBA" id="ARBA00006859"/>
    </source>
</evidence>
<dbReference type="GO" id="GO:0042500">
    <property type="term" value="F:aspartic endopeptidase activity, intramembrane cleaving"/>
    <property type="evidence" value="ECO:0007669"/>
    <property type="project" value="InterPro"/>
</dbReference>
<dbReference type="OrthoDB" id="29661at2759"/>
<feature type="transmembrane region" description="Helical" evidence="7">
    <location>
        <begin position="218"/>
        <end position="244"/>
    </location>
</feature>
<dbReference type="InterPro" id="IPR003137">
    <property type="entry name" value="PA_domain"/>
</dbReference>
<accession>A0A913X537</accession>
<evidence type="ECO:0000256" key="4">
    <source>
        <dbReference type="ARBA" id="ARBA00022801"/>
    </source>
</evidence>
<evidence type="ECO:0000313" key="10">
    <source>
        <dbReference type="EnsemblMetazoa" id="XP_020899113.1"/>
    </source>
</evidence>
<keyword evidence="8" id="KW-0732">Signal</keyword>
<feature type="domain" description="PA" evidence="9">
    <location>
        <begin position="68"/>
        <end position="148"/>
    </location>
</feature>
<dbReference type="Proteomes" id="UP000887567">
    <property type="component" value="Unplaced"/>
</dbReference>
<dbReference type="SMART" id="SM00730">
    <property type="entry name" value="PSN"/>
    <property type="match status" value="1"/>
</dbReference>
<evidence type="ECO:0000259" key="9">
    <source>
        <dbReference type="Pfam" id="PF02225"/>
    </source>
</evidence>
<feature type="transmembrane region" description="Helical" evidence="7">
    <location>
        <begin position="250"/>
        <end position="275"/>
    </location>
</feature>
<protein>
    <recommendedName>
        <fullName evidence="9">PA domain-containing protein</fullName>
    </recommendedName>
</protein>
<reference evidence="10" key="1">
    <citation type="submission" date="2022-11" db="UniProtKB">
        <authorList>
            <consortium name="EnsemblMetazoa"/>
        </authorList>
    </citation>
    <scope>IDENTIFICATION</scope>
</reference>
<dbReference type="GO" id="GO:0030660">
    <property type="term" value="C:Golgi-associated vesicle membrane"/>
    <property type="evidence" value="ECO:0007669"/>
    <property type="project" value="TreeGrafter"/>
</dbReference>
<sequence length="542" mass="60291">MSNHFLCLFLIFLTILQCYGQQNLGILFADGGENSHEFCVSFNPKWGPIWKTDLKKATKLPLAWADPPLLCNGVFTKDKYLDKAVAAVRGNCSFYEKGMKVQDAGGKSVIIINTEDHLVMPSGNESAGDYENLAIPVMVMTKGDGKTLKDLGKHIVVQMYQPEEKLLDGNIFVLWILAVGTVVVGAYWTGIANSNIVSRHILRQHGTEQDGNQEEEQSSLVVTPVMIVIFVVLICGLLLLLFFFYSVLVYVVIVLFVFASCNGLFECLTPVVLWLPLGSCKVPPNRLPVFKNEPQIRIILLAIFCVAFAVWWGIERNASYAWILQDILGIAFCISLLKNIRLPNLKVCMILLILLLIYDIFFVFITPLFSASGKSVMVEVATGGNHKEQLPMVLKIPKIAKSPSSVCLRPYSLLGFGDILVPGLFIGFCHSFDIMQNTPKKIYFVATSIAYGVGLILTFIALFIMKKGQPALLYLVPCILITGIVIALVRKEFRKLWTGKMVSRIPTGMGLPTLSESEDEILDRTHDKSIDSPDNETQRLIK</sequence>
<keyword evidence="4" id="KW-0378">Hydrolase</keyword>
<evidence type="ECO:0000256" key="5">
    <source>
        <dbReference type="ARBA" id="ARBA00022989"/>
    </source>
</evidence>
<dbReference type="KEGG" id="epa:110237847"/>
<dbReference type="GO" id="GO:0098554">
    <property type="term" value="C:cytoplasmic side of endoplasmic reticulum membrane"/>
    <property type="evidence" value="ECO:0007669"/>
    <property type="project" value="TreeGrafter"/>
</dbReference>
<name>A0A913X537_EXADI</name>
<dbReference type="InterPro" id="IPR006639">
    <property type="entry name" value="Preselin/SPP"/>
</dbReference>
<feature type="transmembrane region" description="Helical" evidence="7">
    <location>
        <begin position="172"/>
        <end position="197"/>
    </location>
</feature>
<dbReference type="Pfam" id="PF02225">
    <property type="entry name" value="PA"/>
    <property type="match status" value="1"/>
</dbReference>
<dbReference type="GeneID" id="110237847"/>
<dbReference type="OMA" id="KNANQTR"/>
<dbReference type="Gene3D" id="3.50.30.30">
    <property type="match status" value="1"/>
</dbReference>
<dbReference type="GO" id="GO:0098553">
    <property type="term" value="C:lumenal side of endoplasmic reticulum membrane"/>
    <property type="evidence" value="ECO:0007669"/>
    <property type="project" value="TreeGrafter"/>
</dbReference>
<proteinExistence type="inferred from homology"/>
<comment type="similarity">
    <text evidence="2">Belongs to the peptidase A22B family.</text>
</comment>
<dbReference type="PANTHER" id="PTHR12174">
    <property type="entry name" value="SIGNAL PEPTIDE PEPTIDASE"/>
    <property type="match status" value="1"/>
</dbReference>
<dbReference type="Pfam" id="PF04258">
    <property type="entry name" value="Peptidase_A22B"/>
    <property type="match status" value="1"/>
</dbReference>
<feature type="transmembrane region" description="Helical" evidence="7">
    <location>
        <begin position="296"/>
        <end position="314"/>
    </location>
</feature>
<feature type="signal peptide" evidence="8">
    <location>
        <begin position="1"/>
        <end position="20"/>
    </location>
</feature>
<dbReference type="GO" id="GO:0033619">
    <property type="term" value="P:membrane protein proteolysis"/>
    <property type="evidence" value="ECO:0007669"/>
    <property type="project" value="TreeGrafter"/>
</dbReference>
<evidence type="ECO:0000256" key="7">
    <source>
        <dbReference type="SAM" id="Phobius"/>
    </source>
</evidence>
<feature type="transmembrane region" description="Helical" evidence="7">
    <location>
        <begin position="349"/>
        <end position="369"/>
    </location>
</feature>
<keyword evidence="5 7" id="KW-1133">Transmembrane helix</keyword>
<comment type="subcellular location">
    <subcellularLocation>
        <location evidence="1">Endomembrane system</location>
        <topology evidence="1">Multi-pass membrane protein</topology>
    </subcellularLocation>
</comment>
<dbReference type="AlphaFoldDB" id="A0A913X537"/>
<dbReference type="PANTHER" id="PTHR12174:SF103">
    <property type="entry name" value="INTRAMEMBRANE PROTEASE (IMPAS) FAMILY"/>
    <property type="match status" value="1"/>
</dbReference>